<dbReference type="Proteomes" id="UP001184230">
    <property type="component" value="Unassembled WGS sequence"/>
</dbReference>
<reference evidence="1 2" key="1">
    <citation type="submission" date="2023-07" db="EMBL/GenBank/DDBJ databases">
        <title>Sorghum-associated microbial communities from plants grown in Nebraska, USA.</title>
        <authorList>
            <person name="Schachtman D."/>
        </authorList>
    </citation>
    <scope>NUCLEOTIDE SEQUENCE [LARGE SCALE GENOMIC DNA]</scope>
    <source>
        <strain evidence="1 2">DS1781</strain>
    </source>
</reference>
<dbReference type="RefSeq" id="WP_309898046.1">
    <property type="nucleotide sequence ID" value="NZ_JAVDRF010000001.1"/>
</dbReference>
<gene>
    <name evidence="1" type="ORF">J2739_000422</name>
</gene>
<dbReference type="EMBL" id="JAVDRF010000001">
    <property type="protein sequence ID" value="MDR6534662.1"/>
    <property type="molecule type" value="Genomic_DNA"/>
</dbReference>
<keyword evidence="2" id="KW-1185">Reference proteome</keyword>
<protein>
    <submittedName>
        <fullName evidence="1">Uncharacterized protein</fullName>
    </submittedName>
</protein>
<organism evidence="1 2">
    <name type="scientific">Variovorax soli</name>
    <dbReference type="NCBI Taxonomy" id="376815"/>
    <lineage>
        <taxon>Bacteria</taxon>
        <taxon>Pseudomonadati</taxon>
        <taxon>Pseudomonadota</taxon>
        <taxon>Betaproteobacteria</taxon>
        <taxon>Burkholderiales</taxon>
        <taxon>Comamonadaceae</taxon>
        <taxon>Variovorax</taxon>
    </lineage>
</organism>
<proteinExistence type="predicted"/>
<evidence type="ECO:0000313" key="2">
    <source>
        <dbReference type="Proteomes" id="UP001184230"/>
    </source>
</evidence>
<name>A0ABU1N894_9BURK</name>
<comment type="caution">
    <text evidence="1">The sequence shown here is derived from an EMBL/GenBank/DDBJ whole genome shotgun (WGS) entry which is preliminary data.</text>
</comment>
<evidence type="ECO:0000313" key="1">
    <source>
        <dbReference type="EMBL" id="MDR6534662.1"/>
    </source>
</evidence>
<sequence>MDAVEQKSFLHRGRRVTIAHWTEGGKIHVRAEIHHGSKLLCVLSRSGLVERAPRLIAGLHAAAMKWVEHDVAVSTRPRRWTPRTGITKPEPR</sequence>
<accession>A0ABU1N894</accession>